<dbReference type="PATRIC" id="fig|189381.10.peg.1503"/>
<dbReference type="Proteomes" id="UP000076510">
    <property type="component" value="Unassembled WGS sequence"/>
</dbReference>
<comment type="caution">
    <text evidence="1">The sequence shown here is derived from an EMBL/GenBank/DDBJ whole genome shotgun (WGS) entry which is preliminary data.</text>
</comment>
<dbReference type="OrthoDB" id="2971941at2"/>
<protein>
    <submittedName>
        <fullName evidence="1">Flagellar basal body rod protein</fullName>
    </submittedName>
</protein>
<sequence>MKKFGLIVAGGISAIVLLVNLGPIAVLLISGALMYVSIKQFLKTDSTFAKIVWALIGLAAFSSTVSNFPAIIGLVALYVLYVIYKNWNKEETVKEESADPFTNFEREWSKLNKN</sequence>
<dbReference type="AlphaFoldDB" id="A0A0J5V9I2"/>
<keyword evidence="1" id="KW-0969">Cilium</keyword>
<name>A0A0J5V9I2_9BACI</name>
<keyword evidence="1" id="KW-0282">Flagellum</keyword>
<evidence type="ECO:0000313" key="2">
    <source>
        <dbReference type="Proteomes" id="UP000076510"/>
    </source>
</evidence>
<reference evidence="2" key="1">
    <citation type="submission" date="2016-01" db="EMBL/GenBank/DDBJ databases">
        <title>Whole genome sequencing of Bhargavaea cecembensis T14.</title>
        <authorList>
            <person name="Hong K.W."/>
        </authorList>
    </citation>
    <scope>NUCLEOTIDE SEQUENCE [LARGE SCALE GENOMIC DNA]</scope>
    <source>
        <strain evidence="2">M19</strain>
    </source>
</reference>
<dbReference type="EMBL" id="LQQY01000043">
    <property type="protein sequence ID" value="KZE44365.1"/>
    <property type="molecule type" value="Genomic_DNA"/>
</dbReference>
<proteinExistence type="predicted"/>
<accession>A0A0J5V9I2</accession>
<dbReference type="RefSeq" id="WP_048006766.1">
    <property type="nucleotide sequence ID" value="NZ_LDWH01000010.1"/>
</dbReference>
<evidence type="ECO:0000313" key="1">
    <source>
        <dbReference type="EMBL" id="KZE44365.1"/>
    </source>
</evidence>
<keyword evidence="1" id="KW-0966">Cell projection</keyword>
<gene>
    <name evidence="1" type="ORF">AV649_06970</name>
</gene>
<organism evidence="1 2">
    <name type="scientific">Rossellomorea marisflavi</name>
    <dbReference type="NCBI Taxonomy" id="189381"/>
    <lineage>
        <taxon>Bacteria</taxon>
        <taxon>Bacillati</taxon>
        <taxon>Bacillota</taxon>
        <taxon>Bacilli</taxon>
        <taxon>Bacillales</taxon>
        <taxon>Bacillaceae</taxon>
        <taxon>Rossellomorea</taxon>
    </lineage>
</organism>